<evidence type="ECO:0000256" key="1">
    <source>
        <dbReference type="SAM" id="Phobius"/>
    </source>
</evidence>
<dbReference type="STRING" id="679192.HMPREF9013_0839"/>
<dbReference type="NCBIfam" id="TIGR02185">
    <property type="entry name" value="Trep_Strep"/>
    <property type="match status" value="1"/>
</dbReference>
<dbReference type="AlphaFoldDB" id="D2MM68"/>
<comment type="caution">
    <text evidence="2">The sequence shown here is derived from an EMBL/GenBank/DDBJ whole genome shotgun (WGS) entry which is preliminary data.</text>
</comment>
<feature type="transmembrane region" description="Helical" evidence="1">
    <location>
        <begin position="92"/>
        <end position="109"/>
    </location>
</feature>
<dbReference type="Pfam" id="PF09605">
    <property type="entry name" value="Trep_Strep"/>
    <property type="match status" value="1"/>
</dbReference>
<dbReference type="RefSeq" id="WP_006626489.1">
    <property type="nucleotide sequence ID" value="NZ_ADFR01000002.1"/>
</dbReference>
<dbReference type="EMBL" id="ADFR01000002">
    <property type="protein sequence ID" value="EFC06144.1"/>
    <property type="molecule type" value="Genomic_DNA"/>
</dbReference>
<dbReference type="InterPro" id="IPR011733">
    <property type="entry name" value="CHP02185_IM"/>
</dbReference>
<dbReference type="OrthoDB" id="9781459at2"/>
<keyword evidence="1" id="KW-1133">Transmembrane helix</keyword>
<accession>D2MM68</accession>
<protein>
    <recommendedName>
        <fullName evidence="4">TIGR02185 family protein</fullName>
    </recommendedName>
</protein>
<sequence>MKEHETVLLTRDYISIGVFSLIYFVVAFVIGGLAQMTPITFPFMPMIVALFAGSIFMLYIAKIPKRGSLSILGILAGLLLLITGMFWMMSLFFVIFGFIADFICSTGNFKSFRKNLFAYCVFAISPMGAYIPMVILPVQFDEFMRRKGDVSSFAGIIHVIRANWWIIPLMILGTVICAIIGGFIGKKMLRKHFEKVGIV</sequence>
<keyword evidence="1" id="KW-0812">Transmembrane</keyword>
<dbReference type="Proteomes" id="UP000005017">
    <property type="component" value="Unassembled WGS sequence"/>
</dbReference>
<feature type="transmembrane region" description="Helical" evidence="1">
    <location>
        <begin position="39"/>
        <end position="61"/>
    </location>
</feature>
<proteinExistence type="predicted"/>
<dbReference type="eggNOG" id="ENOG50321KG">
    <property type="taxonomic scope" value="Bacteria"/>
</dbReference>
<evidence type="ECO:0000313" key="2">
    <source>
        <dbReference type="EMBL" id="EFC06144.1"/>
    </source>
</evidence>
<feature type="transmembrane region" description="Helical" evidence="1">
    <location>
        <begin position="12"/>
        <end position="33"/>
    </location>
</feature>
<keyword evidence="3" id="KW-1185">Reference proteome</keyword>
<evidence type="ECO:0008006" key="4">
    <source>
        <dbReference type="Google" id="ProtNLM"/>
    </source>
</evidence>
<keyword evidence="1" id="KW-0472">Membrane</keyword>
<feature type="transmembrane region" description="Helical" evidence="1">
    <location>
        <begin position="68"/>
        <end position="86"/>
    </location>
</feature>
<gene>
    <name evidence="2" type="ORF">HMPREF9013_0839</name>
</gene>
<evidence type="ECO:0000313" key="3">
    <source>
        <dbReference type="Proteomes" id="UP000005017"/>
    </source>
</evidence>
<feature type="transmembrane region" description="Helical" evidence="1">
    <location>
        <begin position="164"/>
        <end position="185"/>
    </location>
</feature>
<feature type="transmembrane region" description="Helical" evidence="1">
    <location>
        <begin position="116"/>
        <end position="136"/>
    </location>
</feature>
<organism evidence="2 3">
    <name type="scientific">Bulleidia extructa W1219</name>
    <dbReference type="NCBI Taxonomy" id="679192"/>
    <lineage>
        <taxon>Bacteria</taxon>
        <taxon>Bacillati</taxon>
        <taxon>Bacillota</taxon>
        <taxon>Erysipelotrichia</taxon>
        <taxon>Erysipelotrichales</taxon>
        <taxon>Erysipelotrichaceae</taxon>
        <taxon>Bulleidia</taxon>
    </lineage>
</organism>
<name>D2MM68_9FIRM</name>
<reference evidence="3" key="1">
    <citation type="submission" date="2009-12" db="EMBL/GenBank/DDBJ databases">
        <title>Sequence of Clostridiales genomosp. BVAB3 str. UPII9-5.</title>
        <authorList>
            <person name="Madupu R."/>
            <person name="Durkin A.S."/>
            <person name="Torralba M."/>
            <person name="Methe B."/>
            <person name="Sutton G.G."/>
            <person name="Strausberg R.L."/>
            <person name="Nelson K.E."/>
        </authorList>
    </citation>
    <scope>NUCLEOTIDE SEQUENCE [LARGE SCALE GENOMIC DNA]</scope>
    <source>
        <strain evidence="3">W1219</strain>
    </source>
</reference>